<evidence type="ECO:0000256" key="2">
    <source>
        <dbReference type="ARBA" id="ARBA00022676"/>
    </source>
</evidence>
<evidence type="ECO:0000256" key="6">
    <source>
        <dbReference type="ARBA" id="ARBA00030350"/>
    </source>
</evidence>
<dbReference type="Proteomes" id="UP000325315">
    <property type="component" value="Unassembled WGS sequence"/>
</dbReference>
<keyword evidence="3 9" id="KW-0808">Transferase</keyword>
<evidence type="ECO:0000256" key="8">
    <source>
        <dbReference type="SAM" id="SignalP"/>
    </source>
</evidence>
<feature type="chain" id="PRO_5023033022" description="O-fucosyltransferase family protein" evidence="8">
    <location>
        <begin position="20"/>
        <end position="267"/>
    </location>
</feature>
<feature type="compositionally biased region" description="Acidic residues" evidence="7">
    <location>
        <begin position="250"/>
        <end position="267"/>
    </location>
</feature>
<comment type="caution">
    <text evidence="9">The sequence shown here is derived from an EMBL/GenBank/DDBJ whole genome shotgun (WGS) entry which is preliminary data.</text>
</comment>
<evidence type="ECO:0000256" key="7">
    <source>
        <dbReference type="SAM" id="MobiDB-lite"/>
    </source>
</evidence>
<evidence type="ECO:0000313" key="10">
    <source>
        <dbReference type="Proteomes" id="UP000325315"/>
    </source>
</evidence>
<organism evidence="9 10">
    <name type="scientific">Gossypium australe</name>
    <dbReference type="NCBI Taxonomy" id="47621"/>
    <lineage>
        <taxon>Eukaryota</taxon>
        <taxon>Viridiplantae</taxon>
        <taxon>Streptophyta</taxon>
        <taxon>Embryophyta</taxon>
        <taxon>Tracheophyta</taxon>
        <taxon>Spermatophyta</taxon>
        <taxon>Magnoliopsida</taxon>
        <taxon>eudicotyledons</taxon>
        <taxon>Gunneridae</taxon>
        <taxon>Pentapetalae</taxon>
        <taxon>rosids</taxon>
        <taxon>malvids</taxon>
        <taxon>Malvales</taxon>
        <taxon>Malvaceae</taxon>
        <taxon>Malvoideae</taxon>
        <taxon>Gossypium</taxon>
    </lineage>
</organism>
<feature type="region of interest" description="Disordered" evidence="7">
    <location>
        <begin position="221"/>
        <end position="267"/>
    </location>
</feature>
<comment type="similarity">
    <text evidence="1">Belongs to the glycosyltransferase GT106 family.</text>
</comment>
<evidence type="ECO:0000256" key="1">
    <source>
        <dbReference type="ARBA" id="ARBA00007737"/>
    </source>
</evidence>
<gene>
    <name evidence="9" type="ORF">EPI10_025971</name>
</gene>
<evidence type="ECO:0000313" key="9">
    <source>
        <dbReference type="EMBL" id="KAA3475840.1"/>
    </source>
</evidence>
<keyword evidence="5" id="KW-0119">Carbohydrate metabolism</keyword>
<evidence type="ECO:0000256" key="3">
    <source>
        <dbReference type="ARBA" id="ARBA00022679"/>
    </source>
</evidence>
<dbReference type="InterPro" id="IPR019378">
    <property type="entry name" value="GDP-Fuc_O-FucTrfase"/>
</dbReference>
<keyword evidence="2 9" id="KW-0328">Glycosyltransferase</keyword>
<dbReference type="GO" id="GO:0006004">
    <property type="term" value="P:fucose metabolic process"/>
    <property type="evidence" value="ECO:0007669"/>
    <property type="project" value="UniProtKB-KW"/>
</dbReference>
<name>A0A5B6W2J9_9ROSI</name>
<feature type="signal peptide" evidence="8">
    <location>
        <begin position="1"/>
        <end position="19"/>
    </location>
</feature>
<sequence length="267" mass="30169">MCCFFGAAWLARKLASTLAFSGCYIGGGDKERYELREIRKRWETLPDIDAVGERRRGKCPLTPHEVGLMLRALGFENDTYIYVASGEIYGGEETLEPLKDLFPNLYTKEILANEDLKPFLPFSSCLAAIDYIVCDESDVFVTDNNGNMAKILAEDHKTERQEVEPLLMERDQMDWDTFAEKVKVVQRGFMGEPDEMRAGRGEFHEYPYSCICEKPASDIIAAGNNGGGDGDHHQSQQFKENEGLRKRSNEEEEPVLGAKEDEDAFPD</sequence>
<dbReference type="AlphaFoldDB" id="A0A5B6W2J9"/>
<accession>A0A5B6W2J9</accession>
<evidence type="ECO:0000256" key="4">
    <source>
        <dbReference type="ARBA" id="ARBA00023253"/>
    </source>
</evidence>
<dbReference type="Pfam" id="PF10250">
    <property type="entry name" value="O-FucT"/>
    <property type="match status" value="1"/>
</dbReference>
<feature type="compositionally biased region" description="Basic and acidic residues" evidence="7">
    <location>
        <begin position="229"/>
        <end position="249"/>
    </location>
</feature>
<reference evidence="10" key="1">
    <citation type="journal article" date="2019" name="Plant Biotechnol. J.">
        <title>Genome sequencing of the Australian wild diploid species Gossypium australe highlights disease resistance and delayed gland morphogenesis.</title>
        <authorList>
            <person name="Cai Y."/>
            <person name="Cai X."/>
            <person name="Wang Q."/>
            <person name="Wang P."/>
            <person name="Zhang Y."/>
            <person name="Cai C."/>
            <person name="Xu Y."/>
            <person name="Wang K."/>
            <person name="Zhou Z."/>
            <person name="Wang C."/>
            <person name="Geng S."/>
            <person name="Li B."/>
            <person name="Dong Q."/>
            <person name="Hou Y."/>
            <person name="Wang H."/>
            <person name="Ai P."/>
            <person name="Liu Z."/>
            <person name="Yi F."/>
            <person name="Sun M."/>
            <person name="An G."/>
            <person name="Cheng J."/>
            <person name="Zhang Y."/>
            <person name="Shi Q."/>
            <person name="Xie Y."/>
            <person name="Shi X."/>
            <person name="Chang Y."/>
            <person name="Huang F."/>
            <person name="Chen Y."/>
            <person name="Hong S."/>
            <person name="Mi L."/>
            <person name="Sun Q."/>
            <person name="Zhang L."/>
            <person name="Zhou B."/>
            <person name="Peng R."/>
            <person name="Zhang X."/>
            <person name="Liu F."/>
        </authorList>
    </citation>
    <scope>NUCLEOTIDE SEQUENCE [LARGE SCALE GENOMIC DNA]</scope>
    <source>
        <strain evidence="10">cv. PA1801</strain>
    </source>
</reference>
<evidence type="ECO:0000256" key="5">
    <source>
        <dbReference type="ARBA" id="ARBA00023277"/>
    </source>
</evidence>
<proteinExistence type="inferred from homology"/>
<dbReference type="PANTHER" id="PTHR31818:SF3">
    <property type="entry name" value="O-FUCOSYLTRANSFERASE 29"/>
    <property type="match status" value="1"/>
</dbReference>
<dbReference type="PANTHER" id="PTHR31818">
    <property type="entry name" value="O-FUCOSYLTRANSFERASE 16"/>
    <property type="match status" value="1"/>
</dbReference>
<protein>
    <recommendedName>
        <fullName evidence="6">O-fucosyltransferase family protein</fullName>
    </recommendedName>
</protein>
<dbReference type="OrthoDB" id="993347at2759"/>
<dbReference type="GO" id="GO:0016757">
    <property type="term" value="F:glycosyltransferase activity"/>
    <property type="evidence" value="ECO:0007669"/>
    <property type="project" value="UniProtKB-KW"/>
</dbReference>
<keyword evidence="8" id="KW-0732">Signal</keyword>
<keyword evidence="10" id="KW-1185">Reference proteome</keyword>
<dbReference type="EMBL" id="SMMG02000005">
    <property type="protein sequence ID" value="KAA3475840.1"/>
    <property type="molecule type" value="Genomic_DNA"/>
</dbReference>
<keyword evidence="4" id="KW-0294">Fucose metabolism</keyword>